<evidence type="ECO:0000313" key="1">
    <source>
        <dbReference type="EMBL" id="GAA3923902.1"/>
    </source>
</evidence>
<keyword evidence="2" id="KW-1185">Reference proteome</keyword>
<comment type="caution">
    <text evidence="1">The sequence shown here is derived from an EMBL/GenBank/DDBJ whole genome shotgun (WGS) entry which is preliminary data.</text>
</comment>
<name>A0ABP7MLL4_9GAMM</name>
<dbReference type="EMBL" id="BAAAZU010000007">
    <property type="protein sequence ID" value="GAA3923902.1"/>
    <property type="molecule type" value="Genomic_DNA"/>
</dbReference>
<gene>
    <name evidence="1" type="ORF">GCM10022229_17270</name>
</gene>
<sequence>MNPFTTNAALRVLGLPRLCPSQFADLAGHPEDEAFMAALLELAFQARVREARYEQSLRIAHELAHEWTEADEAYWRTPLPDVDLPGVDQVRRAAIDEARHARSHLAAVRWLAALIDGLARRTACTDSAIAREQAPLARGAISAGIAGEHLS</sequence>
<evidence type="ECO:0000313" key="2">
    <source>
        <dbReference type="Proteomes" id="UP001501727"/>
    </source>
</evidence>
<organism evidence="1 2">
    <name type="scientific">Luteimonas lutimaris</name>
    <dbReference type="NCBI Taxonomy" id="698645"/>
    <lineage>
        <taxon>Bacteria</taxon>
        <taxon>Pseudomonadati</taxon>
        <taxon>Pseudomonadota</taxon>
        <taxon>Gammaproteobacteria</taxon>
        <taxon>Lysobacterales</taxon>
        <taxon>Lysobacteraceae</taxon>
        <taxon>Luteimonas</taxon>
    </lineage>
</organism>
<proteinExistence type="predicted"/>
<reference evidence="2" key="1">
    <citation type="journal article" date="2019" name="Int. J. Syst. Evol. Microbiol.">
        <title>The Global Catalogue of Microorganisms (GCM) 10K type strain sequencing project: providing services to taxonomists for standard genome sequencing and annotation.</title>
        <authorList>
            <consortium name="The Broad Institute Genomics Platform"/>
            <consortium name="The Broad Institute Genome Sequencing Center for Infectious Disease"/>
            <person name="Wu L."/>
            <person name="Ma J."/>
        </authorList>
    </citation>
    <scope>NUCLEOTIDE SEQUENCE [LARGE SCALE GENOMIC DNA]</scope>
    <source>
        <strain evidence="2">JCM 16916</strain>
    </source>
</reference>
<dbReference type="RefSeq" id="WP_344759583.1">
    <property type="nucleotide sequence ID" value="NZ_BAAAZU010000007.1"/>
</dbReference>
<accession>A0ABP7MLL4</accession>
<dbReference type="Proteomes" id="UP001501727">
    <property type="component" value="Unassembled WGS sequence"/>
</dbReference>
<protein>
    <submittedName>
        <fullName evidence="1">Uncharacterized protein</fullName>
    </submittedName>
</protein>